<proteinExistence type="predicted"/>
<protein>
    <submittedName>
        <fullName evidence="1">Uncharacterized protein</fullName>
    </submittedName>
</protein>
<name>A0ABS2QB68_9BACL</name>
<sequence>MTAMIHILRDFSVPTKYISRFSEIVLLIFKEKKAVIMEQPRIEENKKICKMGMGYKIEEKVATFTHCHRSGT</sequence>
<dbReference type="RefSeq" id="WP_205007604.1">
    <property type="nucleotide sequence ID" value="NZ_CBCRXA010000031.1"/>
</dbReference>
<dbReference type="Proteomes" id="UP000823201">
    <property type="component" value="Unassembled WGS sequence"/>
</dbReference>
<evidence type="ECO:0000313" key="1">
    <source>
        <dbReference type="EMBL" id="MBM7659058.1"/>
    </source>
</evidence>
<reference evidence="1 2" key="1">
    <citation type="submission" date="2021-01" db="EMBL/GenBank/DDBJ databases">
        <title>Genomic Encyclopedia of Type Strains, Phase IV (KMG-IV): sequencing the most valuable type-strain genomes for metagenomic binning, comparative biology and taxonomic classification.</title>
        <authorList>
            <person name="Goeker M."/>
        </authorList>
    </citation>
    <scope>NUCLEOTIDE SEQUENCE [LARGE SCALE GENOMIC DNA]</scope>
    <source>
        <strain evidence="1 2">DSM 100968</strain>
    </source>
</reference>
<dbReference type="EMBL" id="JAFBEV010000033">
    <property type="protein sequence ID" value="MBM7659058.1"/>
    <property type="molecule type" value="Genomic_DNA"/>
</dbReference>
<keyword evidence="2" id="KW-1185">Reference proteome</keyword>
<organism evidence="1 2">
    <name type="scientific">Sporolactobacillus spathodeae</name>
    <dbReference type="NCBI Taxonomy" id="1465502"/>
    <lineage>
        <taxon>Bacteria</taxon>
        <taxon>Bacillati</taxon>
        <taxon>Bacillota</taxon>
        <taxon>Bacilli</taxon>
        <taxon>Bacillales</taxon>
        <taxon>Sporolactobacillaceae</taxon>
        <taxon>Sporolactobacillus</taxon>
    </lineage>
</organism>
<comment type="caution">
    <text evidence="1">The sequence shown here is derived from an EMBL/GenBank/DDBJ whole genome shotgun (WGS) entry which is preliminary data.</text>
</comment>
<evidence type="ECO:0000313" key="2">
    <source>
        <dbReference type="Proteomes" id="UP000823201"/>
    </source>
</evidence>
<accession>A0ABS2QB68</accession>
<gene>
    <name evidence="1" type="ORF">JOC27_002534</name>
</gene>